<proteinExistence type="predicted"/>
<protein>
    <submittedName>
        <fullName evidence="1">Uncharacterized protein</fullName>
    </submittedName>
</protein>
<accession>A0A9P0G647</accession>
<reference evidence="1" key="1">
    <citation type="submission" date="2021-12" db="EMBL/GenBank/DDBJ databases">
        <authorList>
            <person name="King R."/>
        </authorList>
    </citation>
    <scope>NUCLEOTIDE SEQUENCE</scope>
</reference>
<dbReference type="AlphaFoldDB" id="A0A9P0G647"/>
<organism evidence="1 2">
    <name type="scientific">Bemisia tabaci</name>
    <name type="common">Sweetpotato whitefly</name>
    <name type="synonym">Aleurodes tabaci</name>
    <dbReference type="NCBI Taxonomy" id="7038"/>
    <lineage>
        <taxon>Eukaryota</taxon>
        <taxon>Metazoa</taxon>
        <taxon>Ecdysozoa</taxon>
        <taxon>Arthropoda</taxon>
        <taxon>Hexapoda</taxon>
        <taxon>Insecta</taxon>
        <taxon>Pterygota</taxon>
        <taxon>Neoptera</taxon>
        <taxon>Paraneoptera</taxon>
        <taxon>Hemiptera</taxon>
        <taxon>Sternorrhyncha</taxon>
        <taxon>Aleyrodoidea</taxon>
        <taxon>Aleyrodidae</taxon>
        <taxon>Aleyrodinae</taxon>
        <taxon>Bemisia</taxon>
    </lineage>
</organism>
<gene>
    <name evidence="1" type="ORF">BEMITA_LOCUS13382</name>
</gene>
<evidence type="ECO:0000313" key="1">
    <source>
        <dbReference type="EMBL" id="CAH0777422.1"/>
    </source>
</evidence>
<sequence length="180" mass="20462">MCTIIYSAKMYAVSEQMQYDPVTIQKLERICIFNALIYIKVWLNAPKSVDAPANDLNLFHTLNFYAEIDREIAEAAQTVFHRHFWYLTEEVIPLALFSSRVSDSDKKKIATALLRNKSDTPLSKGTPVFPNLLKSTKLPQLVGPNSWLLFNVTGHKSSWLKKPTTAWADDAGFLELKKVV</sequence>
<dbReference type="Proteomes" id="UP001152759">
    <property type="component" value="Chromosome 9"/>
</dbReference>
<evidence type="ECO:0000313" key="2">
    <source>
        <dbReference type="Proteomes" id="UP001152759"/>
    </source>
</evidence>
<dbReference type="EMBL" id="OU963870">
    <property type="protein sequence ID" value="CAH0777422.1"/>
    <property type="molecule type" value="Genomic_DNA"/>
</dbReference>
<keyword evidence="2" id="KW-1185">Reference proteome</keyword>
<name>A0A9P0G647_BEMTA</name>